<keyword evidence="1" id="KW-0175">Coiled coil</keyword>
<gene>
    <name evidence="2" type="primary">A09p060150.1_BraROA</name>
    <name evidence="2" type="ORF">IGI04_037545</name>
</gene>
<evidence type="ECO:0000313" key="3">
    <source>
        <dbReference type="Proteomes" id="UP000823674"/>
    </source>
</evidence>
<comment type="caution">
    <text evidence="2">The sequence shown here is derived from an EMBL/GenBank/DDBJ whole genome shotgun (WGS) entry which is preliminary data.</text>
</comment>
<accession>A0ABQ7LJD5</accession>
<feature type="coiled-coil region" evidence="1">
    <location>
        <begin position="48"/>
        <end position="75"/>
    </location>
</feature>
<name>A0ABQ7LJD5_BRACM</name>
<dbReference type="EMBL" id="JADBGQ010000008">
    <property type="protein sequence ID" value="KAG5386075.1"/>
    <property type="molecule type" value="Genomic_DNA"/>
</dbReference>
<sequence length="350" mass="40302">MEASILLNDINNISNSIGTGGKYNEDGLGEHYRDKVSPCTDPVVHMSVSQAEKLLKKLEKDYQHTYENYLEARSNRYSSYIKRRHSNYRSGQAGNCIIYYKNLQEKLQSDYEKINNTEAIQRRTASNFCCMVVKAWPKKRGYYTSLRLYHKIGIFTYFEILQIIQFSYTQSIVPKSSSSKGIHDLLRSLKDTEKSRNKATASGELVDNQTSQDSLKTSIKLGKETGRDTMIDNGYEEKIKHLEKKCEWICGQWDEQKKYIIINFSHYQSKIPKSSSSKGIHDLLRRFKDTEKLKDKATSNGDNPATRGSLTISIKILTKAIKKLEKEVGKESMIGNGYEEMKRHLNKKNV</sequence>
<reference evidence="2 3" key="1">
    <citation type="submission" date="2021-03" db="EMBL/GenBank/DDBJ databases">
        <authorList>
            <person name="King G.J."/>
            <person name="Bancroft I."/>
            <person name="Baten A."/>
            <person name="Bloomfield J."/>
            <person name="Borpatragohain P."/>
            <person name="He Z."/>
            <person name="Irish N."/>
            <person name="Irwin J."/>
            <person name="Liu K."/>
            <person name="Mauleon R.P."/>
            <person name="Moore J."/>
            <person name="Morris R."/>
            <person name="Ostergaard L."/>
            <person name="Wang B."/>
            <person name="Wells R."/>
        </authorList>
    </citation>
    <scope>NUCLEOTIDE SEQUENCE [LARGE SCALE GENOMIC DNA]</scope>
    <source>
        <strain evidence="2">R-o-18</strain>
        <tissue evidence="2">Leaf</tissue>
    </source>
</reference>
<evidence type="ECO:0000313" key="2">
    <source>
        <dbReference type="EMBL" id="KAG5386075.1"/>
    </source>
</evidence>
<keyword evidence="3" id="KW-1185">Reference proteome</keyword>
<protein>
    <submittedName>
        <fullName evidence="2">Uncharacterized protein</fullName>
    </submittedName>
</protein>
<proteinExistence type="predicted"/>
<evidence type="ECO:0000256" key="1">
    <source>
        <dbReference type="SAM" id="Coils"/>
    </source>
</evidence>
<organism evidence="2 3">
    <name type="scientific">Brassica rapa subsp. trilocularis</name>
    <dbReference type="NCBI Taxonomy" id="1813537"/>
    <lineage>
        <taxon>Eukaryota</taxon>
        <taxon>Viridiplantae</taxon>
        <taxon>Streptophyta</taxon>
        <taxon>Embryophyta</taxon>
        <taxon>Tracheophyta</taxon>
        <taxon>Spermatophyta</taxon>
        <taxon>Magnoliopsida</taxon>
        <taxon>eudicotyledons</taxon>
        <taxon>Gunneridae</taxon>
        <taxon>Pentapetalae</taxon>
        <taxon>rosids</taxon>
        <taxon>malvids</taxon>
        <taxon>Brassicales</taxon>
        <taxon>Brassicaceae</taxon>
        <taxon>Brassiceae</taxon>
        <taxon>Brassica</taxon>
    </lineage>
</organism>
<dbReference type="Proteomes" id="UP000823674">
    <property type="component" value="Chromosome A09"/>
</dbReference>